<dbReference type="EMBL" id="FMZO01000002">
    <property type="protein sequence ID" value="SDC33540.1"/>
    <property type="molecule type" value="Genomic_DNA"/>
</dbReference>
<dbReference type="InterPro" id="IPR013249">
    <property type="entry name" value="RNA_pol_sigma70_r4_t2"/>
</dbReference>
<dbReference type="AlphaFoldDB" id="A0A1G6KR65"/>
<proteinExistence type="inferred from homology"/>
<feature type="domain" description="RNA polymerase sigma factor 70 region 4 type 2" evidence="6">
    <location>
        <begin position="122"/>
        <end position="173"/>
    </location>
</feature>
<dbReference type="NCBIfam" id="TIGR02937">
    <property type="entry name" value="sigma70-ECF"/>
    <property type="match status" value="1"/>
</dbReference>
<keyword evidence="3" id="KW-0731">Sigma factor</keyword>
<dbReference type="InterPro" id="IPR014284">
    <property type="entry name" value="RNA_pol_sigma-70_dom"/>
</dbReference>
<evidence type="ECO:0000313" key="7">
    <source>
        <dbReference type="EMBL" id="SDC33540.1"/>
    </source>
</evidence>
<dbReference type="RefSeq" id="WP_090388707.1">
    <property type="nucleotide sequence ID" value="NZ_FMZO01000002.1"/>
</dbReference>
<protein>
    <submittedName>
        <fullName evidence="7">RNA polymerase sigma-70 factor, ECF subfamily</fullName>
    </submittedName>
</protein>
<evidence type="ECO:0000256" key="1">
    <source>
        <dbReference type="ARBA" id="ARBA00010641"/>
    </source>
</evidence>
<dbReference type="InterPro" id="IPR036388">
    <property type="entry name" value="WH-like_DNA-bd_sf"/>
</dbReference>
<evidence type="ECO:0000259" key="6">
    <source>
        <dbReference type="Pfam" id="PF08281"/>
    </source>
</evidence>
<dbReference type="InterPro" id="IPR013325">
    <property type="entry name" value="RNA_pol_sigma_r2"/>
</dbReference>
<dbReference type="PANTHER" id="PTHR43133">
    <property type="entry name" value="RNA POLYMERASE ECF-TYPE SIGMA FACTO"/>
    <property type="match status" value="1"/>
</dbReference>
<dbReference type="SUPFAM" id="SSF88946">
    <property type="entry name" value="Sigma2 domain of RNA polymerase sigma factors"/>
    <property type="match status" value="1"/>
</dbReference>
<dbReference type="Pfam" id="PF08281">
    <property type="entry name" value="Sigma70_r4_2"/>
    <property type="match status" value="1"/>
</dbReference>
<evidence type="ECO:0000256" key="4">
    <source>
        <dbReference type="ARBA" id="ARBA00023163"/>
    </source>
</evidence>
<sequence>MDKVHLLYLQNRVAYARDQAAYKKLYLYFHPSVYKFAASIVGDDSLAQEIVSDVMISIWTMDNKLAYVENLKSYVLTAARNTALTYLKRRKIIFREISETISDGGLSQMPDDHLITLEISRIIKMTVAGLPPKCRQAYLLVKEEGLSYKEASQILQVSQKTLEAHISAALKTLRRVLDAYLLKKKS</sequence>
<keyword evidence="8" id="KW-1185">Reference proteome</keyword>
<gene>
    <name evidence="7" type="ORF">SAMN04487894_10273</name>
</gene>
<keyword evidence="4" id="KW-0804">Transcription</keyword>
<dbReference type="PANTHER" id="PTHR43133:SF46">
    <property type="entry name" value="RNA POLYMERASE SIGMA-70 FACTOR ECF SUBFAMILY"/>
    <property type="match status" value="1"/>
</dbReference>
<evidence type="ECO:0000256" key="2">
    <source>
        <dbReference type="ARBA" id="ARBA00023015"/>
    </source>
</evidence>
<dbReference type="Proteomes" id="UP000198757">
    <property type="component" value="Unassembled WGS sequence"/>
</dbReference>
<dbReference type="SUPFAM" id="SSF88659">
    <property type="entry name" value="Sigma3 and sigma4 domains of RNA polymerase sigma factors"/>
    <property type="match status" value="1"/>
</dbReference>
<dbReference type="InterPro" id="IPR039425">
    <property type="entry name" value="RNA_pol_sigma-70-like"/>
</dbReference>
<comment type="similarity">
    <text evidence="1">Belongs to the sigma-70 factor family. ECF subfamily.</text>
</comment>
<evidence type="ECO:0000256" key="3">
    <source>
        <dbReference type="ARBA" id="ARBA00023082"/>
    </source>
</evidence>
<dbReference type="OrthoDB" id="659361at2"/>
<dbReference type="Gene3D" id="1.10.10.10">
    <property type="entry name" value="Winged helix-like DNA-binding domain superfamily/Winged helix DNA-binding domain"/>
    <property type="match status" value="1"/>
</dbReference>
<dbReference type="GO" id="GO:0006352">
    <property type="term" value="P:DNA-templated transcription initiation"/>
    <property type="evidence" value="ECO:0007669"/>
    <property type="project" value="InterPro"/>
</dbReference>
<accession>A0A1G6KR65</accession>
<organism evidence="7 8">
    <name type="scientific">Niabella drilacis (strain DSM 25811 / CCM 8410 / CCUG 62505 / LMG 26954 / E90)</name>
    <dbReference type="NCBI Taxonomy" id="1285928"/>
    <lineage>
        <taxon>Bacteria</taxon>
        <taxon>Pseudomonadati</taxon>
        <taxon>Bacteroidota</taxon>
        <taxon>Chitinophagia</taxon>
        <taxon>Chitinophagales</taxon>
        <taxon>Chitinophagaceae</taxon>
        <taxon>Niabella</taxon>
    </lineage>
</organism>
<dbReference type="STRING" id="1285928.SAMN04487894_10273"/>
<dbReference type="InterPro" id="IPR013324">
    <property type="entry name" value="RNA_pol_sigma_r3/r4-like"/>
</dbReference>
<dbReference type="GO" id="GO:0016987">
    <property type="term" value="F:sigma factor activity"/>
    <property type="evidence" value="ECO:0007669"/>
    <property type="project" value="UniProtKB-KW"/>
</dbReference>
<dbReference type="Gene3D" id="1.10.1740.10">
    <property type="match status" value="1"/>
</dbReference>
<feature type="domain" description="RNA polymerase sigma-70 region 2" evidence="5">
    <location>
        <begin position="25"/>
        <end position="91"/>
    </location>
</feature>
<name>A0A1G6KR65_NIADE</name>
<evidence type="ECO:0000313" key="8">
    <source>
        <dbReference type="Proteomes" id="UP000198757"/>
    </source>
</evidence>
<reference evidence="8" key="1">
    <citation type="submission" date="2016-10" db="EMBL/GenBank/DDBJ databases">
        <authorList>
            <person name="Varghese N."/>
            <person name="Submissions S."/>
        </authorList>
    </citation>
    <scope>NUCLEOTIDE SEQUENCE [LARGE SCALE GENOMIC DNA]</scope>
    <source>
        <strain evidence="8">DSM 25811 / CCM 8410 / LMG 26954 / E90</strain>
    </source>
</reference>
<dbReference type="GO" id="GO:0003677">
    <property type="term" value="F:DNA binding"/>
    <property type="evidence" value="ECO:0007669"/>
    <property type="project" value="InterPro"/>
</dbReference>
<evidence type="ECO:0000259" key="5">
    <source>
        <dbReference type="Pfam" id="PF04542"/>
    </source>
</evidence>
<dbReference type="Pfam" id="PF04542">
    <property type="entry name" value="Sigma70_r2"/>
    <property type="match status" value="1"/>
</dbReference>
<keyword evidence="2" id="KW-0805">Transcription regulation</keyword>
<dbReference type="InterPro" id="IPR007627">
    <property type="entry name" value="RNA_pol_sigma70_r2"/>
</dbReference>